<reference evidence="4" key="1">
    <citation type="journal article" date="2017" name="Ticks Tick Borne Dis.">
        <title>An insight into the sialome of Hyalomma excavatum.</title>
        <authorList>
            <person name="Ribeiro J.M."/>
            <person name="Slovak M."/>
            <person name="Francischetti I.M."/>
        </authorList>
    </citation>
    <scope>NUCLEOTIDE SEQUENCE</scope>
    <source>
        <strain evidence="4">Samish</strain>
        <tissue evidence="4">Salivary glands</tissue>
    </source>
</reference>
<evidence type="ECO:0000313" key="4">
    <source>
        <dbReference type="EMBL" id="JAP67474.1"/>
    </source>
</evidence>
<dbReference type="PRINTS" id="PR00721">
    <property type="entry name" value="STOMATIN"/>
</dbReference>
<dbReference type="Gene3D" id="3.30.1050.10">
    <property type="entry name" value="SCP2 sterol-binding domain"/>
    <property type="match status" value="1"/>
</dbReference>
<dbReference type="InterPro" id="IPR036013">
    <property type="entry name" value="Band_7/SPFH_dom_sf"/>
</dbReference>
<dbReference type="EMBL" id="GEFH01001107">
    <property type="protein sequence ID" value="JAP67474.1"/>
    <property type="molecule type" value="mRNA"/>
</dbReference>
<dbReference type="SMART" id="SM00244">
    <property type="entry name" value="PHB"/>
    <property type="match status" value="1"/>
</dbReference>
<comment type="similarity">
    <text evidence="1">Belongs to the band 7/mec-2 family.</text>
</comment>
<evidence type="ECO:0000256" key="1">
    <source>
        <dbReference type="ARBA" id="ARBA00008164"/>
    </source>
</evidence>
<feature type="domain" description="Band 7" evidence="3">
    <location>
        <begin position="92"/>
        <end position="255"/>
    </location>
</feature>
<dbReference type="InterPro" id="IPR043202">
    <property type="entry name" value="Band-7_stomatin-like"/>
</dbReference>
<dbReference type="PANTHER" id="PTHR10264">
    <property type="entry name" value="BAND 7 PROTEIN-RELATED"/>
    <property type="match status" value="1"/>
</dbReference>
<keyword evidence="2" id="KW-0472">Membrane</keyword>
<evidence type="ECO:0000259" key="3">
    <source>
        <dbReference type="SMART" id="SM00244"/>
    </source>
</evidence>
<protein>
    <submittedName>
        <fullName evidence="4">Putative prohibitins and stomatins of the pid superfamily protein</fullName>
    </submittedName>
</protein>
<dbReference type="InterPro" id="IPR003033">
    <property type="entry name" value="SCP2_sterol-bd_dom"/>
</dbReference>
<dbReference type="Pfam" id="PF02036">
    <property type="entry name" value="SCP2"/>
    <property type="match status" value="1"/>
</dbReference>
<keyword evidence="2" id="KW-1133">Transmembrane helix</keyword>
<dbReference type="SUPFAM" id="SSF117892">
    <property type="entry name" value="Band 7/SPFH domain"/>
    <property type="match status" value="1"/>
</dbReference>
<organism evidence="4">
    <name type="scientific">Hyalomma excavatum</name>
    <dbReference type="NCBI Taxonomy" id="257692"/>
    <lineage>
        <taxon>Eukaryota</taxon>
        <taxon>Metazoa</taxon>
        <taxon>Ecdysozoa</taxon>
        <taxon>Arthropoda</taxon>
        <taxon>Chelicerata</taxon>
        <taxon>Arachnida</taxon>
        <taxon>Acari</taxon>
        <taxon>Parasitiformes</taxon>
        <taxon>Ixodida</taxon>
        <taxon>Ixodoidea</taxon>
        <taxon>Ixodidae</taxon>
        <taxon>Hyalomminae</taxon>
        <taxon>Hyalomma</taxon>
    </lineage>
</organism>
<dbReference type="Pfam" id="PF01145">
    <property type="entry name" value="Band_7"/>
    <property type="match status" value="1"/>
</dbReference>
<evidence type="ECO:0000256" key="2">
    <source>
        <dbReference type="SAM" id="Phobius"/>
    </source>
</evidence>
<dbReference type="InterPro" id="IPR001972">
    <property type="entry name" value="Stomatin_HflK_fam"/>
</dbReference>
<sequence>MNESFSPYKDNYDTPDFVFDYTSAFDYSSIHHMTALKKPEKYKTIFNYNKRQVVVDLSDCEPEPWQSTVIRTIVTFFCYLFLVFTFPVTCWVCIKRVPSLERIAVFRLGKLQPVQGPGLVLVFPVIDSYMKVDLKPKVFEVPAREVLTGDGAIVEVGAELHWQVVHSVRYVTRVKEVDATVGALCQQCLASLLGCSDQDDLDRRREAIEATLLTKLNETILPWGLEVIKVTLKVARVVKTAEPSNPLTPVMSAIKSALGFPSEHNKAQASAPPGPGGLHAVPASPSEPQFEQLVQVLHQLALFAAQQDEFQGVCATYTLHILAGTNDGITVHVCFDQGGVELVRGNDLGNRRKADVSLRLSADDLTLILCGKESPMQVYMGGRIQVQGDWSCLRCFMGVIDKCSTG</sequence>
<accession>A0A131XIV7</accession>
<dbReference type="Gene3D" id="3.30.479.30">
    <property type="entry name" value="Band 7 domain"/>
    <property type="match status" value="1"/>
</dbReference>
<dbReference type="SUPFAM" id="SSF55718">
    <property type="entry name" value="SCP-like"/>
    <property type="match status" value="1"/>
</dbReference>
<dbReference type="PANTHER" id="PTHR10264:SF19">
    <property type="entry name" value="AT06885P-RELATED"/>
    <property type="match status" value="1"/>
</dbReference>
<dbReference type="InterPro" id="IPR036527">
    <property type="entry name" value="SCP2_sterol-bd_dom_sf"/>
</dbReference>
<dbReference type="GO" id="GO:0005886">
    <property type="term" value="C:plasma membrane"/>
    <property type="evidence" value="ECO:0007669"/>
    <property type="project" value="InterPro"/>
</dbReference>
<name>A0A131XIV7_9ACAR</name>
<keyword evidence="2" id="KW-0812">Transmembrane</keyword>
<feature type="transmembrane region" description="Helical" evidence="2">
    <location>
        <begin position="73"/>
        <end position="94"/>
    </location>
</feature>
<proteinExistence type="evidence at transcript level"/>
<dbReference type="InterPro" id="IPR001107">
    <property type="entry name" value="Band_7"/>
</dbReference>
<dbReference type="AlphaFoldDB" id="A0A131XIV7"/>